<evidence type="ECO:0000256" key="2">
    <source>
        <dbReference type="ARBA" id="ARBA00023125"/>
    </source>
</evidence>
<dbReference type="EMBL" id="JBHSGA010000008">
    <property type="protein sequence ID" value="MFC4526020.1"/>
    <property type="molecule type" value="Genomic_DNA"/>
</dbReference>
<dbReference type="RefSeq" id="WP_266150745.1">
    <property type="nucleotide sequence ID" value="NZ_CP064028.1"/>
</dbReference>
<evidence type="ECO:0000256" key="3">
    <source>
        <dbReference type="ARBA" id="ARBA00023163"/>
    </source>
</evidence>
<gene>
    <name evidence="6" type="ORF">ACFO5W_05155</name>
</gene>
<dbReference type="InterPro" id="IPR001845">
    <property type="entry name" value="HTH_ArsR_DNA-bd_dom"/>
</dbReference>
<dbReference type="InterPro" id="IPR036388">
    <property type="entry name" value="WH-like_DNA-bd_sf"/>
</dbReference>
<comment type="caution">
    <text evidence="6">The sequence shown here is derived from an EMBL/GenBank/DDBJ whole genome shotgun (WGS) entry which is preliminary data.</text>
</comment>
<keyword evidence="7" id="KW-1185">Reference proteome</keyword>
<keyword evidence="2" id="KW-0238">DNA-binding</keyword>
<accession>A0ABV9BZZ4</accession>
<sequence>MTDATSSFGPAAIGARLRRLSEVIDEDAGKIYAELGIDFQQRWVGILEQLALHGSLSVGELAAALGIRHASVSQTRRSLEESGLVSSEVDPVDARSRRLRLSPLGKNLVRRLEPLWEALNTISTELNAEAGNVVEALDRLDLALQKASLYERMRQKLSSEPSVGASKKSAGPQGPKRPRPVV</sequence>
<dbReference type="PROSITE" id="PS50995">
    <property type="entry name" value="HTH_MARR_2"/>
    <property type="match status" value="1"/>
</dbReference>
<protein>
    <submittedName>
        <fullName evidence="6">MarR family winged helix-turn-helix transcriptional regulator</fullName>
    </submittedName>
</protein>
<dbReference type="SMART" id="SM00347">
    <property type="entry name" value="HTH_MARR"/>
    <property type="match status" value="1"/>
</dbReference>
<dbReference type="CDD" id="cd00090">
    <property type="entry name" value="HTH_ARSR"/>
    <property type="match status" value="1"/>
</dbReference>
<dbReference type="PANTHER" id="PTHR33164:SF64">
    <property type="entry name" value="TRANSCRIPTIONAL REGULATOR SLYA"/>
    <property type="match status" value="1"/>
</dbReference>
<reference evidence="7" key="1">
    <citation type="journal article" date="2019" name="Int. J. Syst. Evol. Microbiol.">
        <title>The Global Catalogue of Microorganisms (GCM) 10K type strain sequencing project: providing services to taxonomists for standard genome sequencing and annotation.</title>
        <authorList>
            <consortium name="The Broad Institute Genomics Platform"/>
            <consortium name="The Broad Institute Genome Sequencing Center for Infectious Disease"/>
            <person name="Wu L."/>
            <person name="Ma J."/>
        </authorList>
    </citation>
    <scope>NUCLEOTIDE SEQUENCE [LARGE SCALE GENOMIC DNA]</scope>
    <source>
        <strain evidence="7">CCM 4481</strain>
    </source>
</reference>
<evidence type="ECO:0000256" key="4">
    <source>
        <dbReference type="SAM" id="MobiDB-lite"/>
    </source>
</evidence>
<proteinExistence type="predicted"/>
<organism evidence="6 7">
    <name type="scientific">Dyella halodurans</name>
    <dbReference type="NCBI Taxonomy" id="1920171"/>
    <lineage>
        <taxon>Bacteria</taxon>
        <taxon>Pseudomonadati</taxon>
        <taxon>Pseudomonadota</taxon>
        <taxon>Gammaproteobacteria</taxon>
        <taxon>Lysobacterales</taxon>
        <taxon>Rhodanobacteraceae</taxon>
        <taxon>Dyella</taxon>
    </lineage>
</organism>
<dbReference type="Gene3D" id="1.10.10.10">
    <property type="entry name" value="Winged helix-like DNA-binding domain superfamily/Winged helix DNA-binding domain"/>
    <property type="match status" value="1"/>
</dbReference>
<dbReference type="Pfam" id="PF12802">
    <property type="entry name" value="MarR_2"/>
    <property type="match status" value="1"/>
</dbReference>
<evidence type="ECO:0000313" key="7">
    <source>
        <dbReference type="Proteomes" id="UP001595961"/>
    </source>
</evidence>
<dbReference type="InterPro" id="IPR011991">
    <property type="entry name" value="ArsR-like_HTH"/>
</dbReference>
<dbReference type="Proteomes" id="UP001595961">
    <property type="component" value="Unassembled WGS sequence"/>
</dbReference>
<dbReference type="PANTHER" id="PTHR33164">
    <property type="entry name" value="TRANSCRIPTIONAL REGULATOR, MARR FAMILY"/>
    <property type="match status" value="1"/>
</dbReference>
<dbReference type="SMART" id="SM00418">
    <property type="entry name" value="HTH_ARSR"/>
    <property type="match status" value="1"/>
</dbReference>
<dbReference type="InterPro" id="IPR000835">
    <property type="entry name" value="HTH_MarR-typ"/>
</dbReference>
<feature type="region of interest" description="Disordered" evidence="4">
    <location>
        <begin position="155"/>
        <end position="182"/>
    </location>
</feature>
<keyword evidence="1" id="KW-0805">Transcription regulation</keyword>
<evidence type="ECO:0000259" key="5">
    <source>
        <dbReference type="PROSITE" id="PS50995"/>
    </source>
</evidence>
<dbReference type="SUPFAM" id="SSF46785">
    <property type="entry name" value="Winged helix' DNA-binding domain"/>
    <property type="match status" value="1"/>
</dbReference>
<dbReference type="InterPro" id="IPR036390">
    <property type="entry name" value="WH_DNA-bd_sf"/>
</dbReference>
<feature type="domain" description="HTH marR-type" evidence="5">
    <location>
        <begin position="10"/>
        <end position="142"/>
    </location>
</feature>
<evidence type="ECO:0000256" key="1">
    <source>
        <dbReference type="ARBA" id="ARBA00023015"/>
    </source>
</evidence>
<name>A0ABV9BZZ4_9GAMM</name>
<keyword evidence="3" id="KW-0804">Transcription</keyword>
<dbReference type="InterPro" id="IPR039422">
    <property type="entry name" value="MarR/SlyA-like"/>
</dbReference>
<evidence type="ECO:0000313" key="6">
    <source>
        <dbReference type="EMBL" id="MFC4526020.1"/>
    </source>
</evidence>